<name>A0A9N7N0H0_STRHE</name>
<proteinExistence type="predicted"/>
<reference evidence="1" key="1">
    <citation type="submission" date="2019-12" db="EMBL/GenBank/DDBJ databases">
        <authorList>
            <person name="Scholes J."/>
        </authorList>
    </citation>
    <scope>NUCLEOTIDE SEQUENCE</scope>
</reference>
<dbReference type="AlphaFoldDB" id="A0A9N7N0H0"/>
<feature type="non-terminal residue" evidence="1">
    <location>
        <position position="86"/>
    </location>
</feature>
<evidence type="ECO:0000313" key="2">
    <source>
        <dbReference type="Proteomes" id="UP001153555"/>
    </source>
</evidence>
<accession>A0A9N7N0H0</accession>
<organism evidence="1 2">
    <name type="scientific">Striga hermonthica</name>
    <name type="common">Purple witchweed</name>
    <name type="synonym">Buchnera hermonthica</name>
    <dbReference type="NCBI Taxonomy" id="68872"/>
    <lineage>
        <taxon>Eukaryota</taxon>
        <taxon>Viridiplantae</taxon>
        <taxon>Streptophyta</taxon>
        <taxon>Embryophyta</taxon>
        <taxon>Tracheophyta</taxon>
        <taxon>Spermatophyta</taxon>
        <taxon>Magnoliopsida</taxon>
        <taxon>eudicotyledons</taxon>
        <taxon>Gunneridae</taxon>
        <taxon>Pentapetalae</taxon>
        <taxon>asterids</taxon>
        <taxon>lamiids</taxon>
        <taxon>Lamiales</taxon>
        <taxon>Orobanchaceae</taxon>
        <taxon>Buchnereae</taxon>
        <taxon>Striga</taxon>
    </lineage>
</organism>
<protein>
    <submittedName>
        <fullName evidence="1">Uncharacterized protein</fullName>
    </submittedName>
</protein>
<gene>
    <name evidence="1" type="ORF">SHERM_18044</name>
</gene>
<dbReference type="EMBL" id="CACSLK010019507">
    <property type="protein sequence ID" value="CAA0819751.1"/>
    <property type="molecule type" value="Genomic_DNA"/>
</dbReference>
<comment type="caution">
    <text evidence="1">The sequence shown here is derived from an EMBL/GenBank/DDBJ whole genome shotgun (WGS) entry which is preliminary data.</text>
</comment>
<evidence type="ECO:0000313" key="1">
    <source>
        <dbReference type="EMBL" id="CAA0819751.1"/>
    </source>
</evidence>
<dbReference type="Proteomes" id="UP001153555">
    <property type="component" value="Unassembled WGS sequence"/>
</dbReference>
<feature type="non-terminal residue" evidence="1">
    <location>
        <position position="1"/>
    </location>
</feature>
<keyword evidence="2" id="KW-1185">Reference proteome</keyword>
<sequence length="86" mass="9355">SAAATIPEVAIFFRRRLGSGNFLFAMAAVKKGVAAAAKKTGLHCTTLRFLLVRVRLNSELSSVLFYASLTNPSIYYANPSNIFLKT</sequence>